<dbReference type="InterPro" id="IPR025665">
    <property type="entry name" value="Beta-barrel_OMP_2"/>
</dbReference>
<proteinExistence type="predicted"/>
<evidence type="ECO:0000256" key="1">
    <source>
        <dbReference type="SAM" id="SignalP"/>
    </source>
</evidence>
<dbReference type="Proteomes" id="UP000038083">
    <property type="component" value="Unassembled WGS sequence"/>
</dbReference>
<keyword evidence="1" id="KW-0732">Signal</keyword>
<name>A0A0B7H7R2_9FLAO</name>
<dbReference type="OrthoDB" id="947434at2"/>
<feature type="domain" description="Outer membrane protein beta-barrel" evidence="2">
    <location>
        <begin position="17"/>
        <end position="180"/>
    </location>
</feature>
<dbReference type="Pfam" id="PF13568">
    <property type="entry name" value="OMP_b-brl_2"/>
    <property type="match status" value="1"/>
</dbReference>
<feature type="chain" id="PRO_5002115844" description="Outer membrane protein beta-barrel domain-containing protein" evidence="1">
    <location>
        <begin position="21"/>
        <end position="202"/>
    </location>
</feature>
<evidence type="ECO:0000313" key="4">
    <source>
        <dbReference type="Proteomes" id="UP000038083"/>
    </source>
</evidence>
<dbReference type="EMBL" id="CDOG01000002">
    <property type="protein sequence ID" value="CEN34579.1"/>
    <property type="molecule type" value="Genomic_DNA"/>
</dbReference>
<protein>
    <recommendedName>
        <fullName evidence="2">Outer membrane protein beta-barrel domain-containing protein</fullName>
    </recommendedName>
</protein>
<evidence type="ECO:0000313" key="3">
    <source>
        <dbReference type="EMBL" id="CEN34579.1"/>
    </source>
</evidence>
<reference evidence="3 4" key="1">
    <citation type="submission" date="2015-01" db="EMBL/GenBank/DDBJ databases">
        <authorList>
            <person name="Xiang T."/>
            <person name="Song Y."/>
            <person name="Huang L."/>
            <person name="Wang B."/>
            <person name="Wu P."/>
        </authorList>
    </citation>
    <scope>NUCLEOTIDE SEQUENCE [LARGE SCALE GENOMIC DNA]</scope>
    <source>
        <strain evidence="3 4">Ccy74</strain>
    </source>
</reference>
<dbReference type="Gene3D" id="2.40.160.20">
    <property type="match status" value="1"/>
</dbReference>
<accession>A0A0B7H7R2</accession>
<feature type="signal peptide" evidence="1">
    <location>
        <begin position="1"/>
        <end position="20"/>
    </location>
</feature>
<gene>
    <name evidence="3" type="ORF">CCYN74_100195</name>
</gene>
<sequence length="202" mass="22611">MKRLLTILFLATLGSINAQSFGFGTKLGYVNSTLNLQIDNSTKITSKSKSNIYLGIQAEYFFNPYIAAQAEFTMAGLGGREVIGNLRSDNGQTHEGHFDIHLQTYSLPISIKVYPTKGFALLGGFNLSFNLLATTKLNNERIKLNNIKTGNHAVFLGGECRIFKDFFLEARYNFGLSNISEIGQIIRNNYFQIGVGYYFKNF</sequence>
<dbReference type="AlphaFoldDB" id="A0A0B7H7R2"/>
<dbReference type="RefSeq" id="WP_041995777.1">
    <property type="nucleotide sequence ID" value="NZ_CDOG01000002.1"/>
</dbReference>
<organism evidence="3 4">
    <name type="scientific">Capnocytophaga cynodegmi</name>
    <dbReference type="NCBI Taxonomy" id="28189"/>
    <lineage>
        <taxon>Bacteria</taxon>
        <taxon>Pseudomonadati</taxon>
        <taxon>Bacteroidota</taxon>
        <taxon>Flavobacteriia</taxon>
        <taxon>Flavobacteriales</taxon>
        <taxon>Flavobacteriaceae</taxon>
        <taxon>Capnocytophaga</taxon>
    </lineage>
</organism>
<dbReference type="InterPro" id="IPR011250">
    <property type="entry name" value="OMP/PagP_B-barrel"/>
</dbReference>
<dbReference type="SUPFAM" id="SSF56925">
    <property type="entry name" value="OMPA-like"/>
    <property type="match status" value="1"/>
</dbReference>
<evidence type="ECO:0000259" key="2">
    <source>
        <dbReference type="Pfam" id="PF13568"/>
    </source>
</evidence>